<evidence type="ECO:0000313" key="2">
    <source>
        <dbReference type="Proteomes" id="UP000050795"/>
    </source>
</evidence>
<keyword evidence="2" id="KW-1185">Reference proteome</keyword>
<organism evidence="2 3">
    <name type="scientific">Trichobilharzia regenti</name>
    <name type="common">Nasal bird schistosome</name>
    <dbReference type="NCBI Taxonomy" id="157069"/>
    <lineage>
        <taxon>Eukaryota</taxon>
        <taxon>Metazoa</taxon>
        <taxon>Spiralia</taxon>
        <taxon>Lophotrochozoa</taxon>
        <taxon>Platyhelminthes</taxon>
        <taxon>Trematoda</taxon>
        <taxon>Digenea</taxon>
        <taxon>Strigeidida</taxon>
        <taxon>Schistosomatoidea</taxon>
        <taxon>Schistosomatidae</taxon>
        <taxon>Trichobilharzia</taxon>
    </lineage>
</organism>
<dbReference type="AlphaFoldDB" id="A0AA85JKL5"/>
<dbReference type="WBParaSite" id="TREG1_38270.1">
    <property type="protein sequence ID" value="TREG1_38270.1"/>
    <property type="gene ID" value="TREG1_38270"/>
</dbReference>
<name>A0AA85JKL5_TRIRE</name>
<protein>
    <submittedName>
        <fullName evidence="3">Uncharacterized protein</fullName>
    </submittedName>
</protein>
<feature type="signal peptide" evidence="1">
    <location>
        <begin position="1"/>
        <end position="26"/>
    </location>
</feature>
<evidence type="ECO:0000256" key="1">
    <source>
        <dbReference type="SAM" id="SignalP"/>
    </source>
</evidence>
<feature type="chain" id="PRO_5041711823" evidence="1">
    <location>
        <begin position="27"/>
        <end position="106"/>
    </location>
</feature>
<proteinExistence type="predicted"/>
<accession>A0AA85JKL5</accession>
<reference evidence="2" key="1">
    <citation type="submission" date="2022-06" db="EMBL/GenBank/DDBJ databases">
        <authorList>
            <person name="Berger JAMES D."/>
            <person name="Berger JAMES D."/>
        </authorList>
    </citation>
    <scope>NUCLEOTIDE SEQUENCE [LARGE SCALE GENOMIC DNA]</scope>
</reference>
<sequence length="106" mass="12837">MEKFVNHLMVYFFLVFATVLLEVSEGYNEEALYNVRPSVPYKRWSPVKEFHYGEPVEIKRSLPSKRWSPVKEYHYDGPIEVKRGMYRHLKRWSPVKEFHYGEPIEI</sequence>
<evidence type="ECO:0000313" key="3">
    <source>
        <dbReference type="WBParaSite" id="TREG1_38270.1"/>
    </source>
</evidence>
<keyword evidence="1" id="KW-0732">Signal</keyword>
<dbReference type="Proteomes" id="UP000050795">
    <property type="component" value="Unassembled WGS sequence"/>
</dbReference>
<reference evidence="3" key="2">
    <citation type="submission" date="2023-11" db="UniProtKB">
        <authorList>
            <consortium name="WormBaseParasite"/>
        </authorList>
    </citation>
    <scope>IDENTIFICATION</scope>
</reference>